<comment type="catalytic activity">
    <reaction evidence="7">
        <text>(1S,2R)-1-C-(indol-3-yl)glycerol 3-phosphate + L-serine = D-glyceraldehyde 3-phosphate + L-tryptophan + H2O</text>
        <dbReference type="Rhea" id="RHEA:10532"/>
        <dbReference type="ChEBI" id="CHEBI:15377"/>
        <dbReference type="ChEBI" id="CHEBI:33384"/>
        <dbReference type="ChEBI" id="CHEBI:57912"/>
        <dbReference type="ChEBI" id="CHEBI:58866"/>
        <dbReference type="ChEBI" id="CHEBI:59776"/>
        <dbReference type="EC" id="4.2.1.20"/>
    </reaction>
</comment>
<comment type="subunit">
    <text evidence="2">Tetramer of two alpha and two beta chains.</text>
</comment>
<dbReference type="InterPro" id="IPR002028">
    <property type="entry name" value="Trp_synthase_suA"/>
</dbReference>
<keyword evidence="11" id="KW-1185">Reference proteome</keyword>
<evidence type="ECO:0000256" key="1">
    <source>
        <dbReference type="ARBA" id="ARBA00004733"/>
    </source>
</evidence>
<dbReference type="CDD" id="cd04724">
    <property type="entry name" value="Tryptophan_synthase_alpha"/>
    <property type="match status" value="1"/>
</dbReference>
<dbReference type="GO" id="GO:0009507">
    <property type="term" value="C:chloroplast"/>
    <property type="evidence" value="ECO:0007669"/>
    <property type="project" value="TreeGrafter"/>
</dbReference>
<sequence>MAAQKLGLLQQRYVSVTPFSFRRTRYPRVLSILAVASTARKTIASTFSDLKSAGNVALIPYITAGDPSLSTTAEALVALDQTGADVIELGVPYSDALADGPVIQAAATRALRNGTTLEAVLEMLKEVIPRLAAPMVLFTYYNPILKRGIENFLQAIKAVGVTGLLVPDLPLEETDALRRLSALYGLELVLLTTPTTTKERMLEISQASQGFVYLVSLTGVTGERMQVNSQVEFLLQHLKQITDKPVAVGFGISKPEHAIQIAQWGADGVVVGSAIVKLLGDAASPDEGIAAIRNLLRNLRKALS</sequence>
<keyword evidence="3" id="KW-0028">Amino-acid biosynthesis</keyword>
<evidence type="ECO:0000256" key="5">
    <source>
        <dbReference type="ARBA" id="ARBA00023141"/>
    </source>
</evidence>
<dbReference type="OrthoDB" id="10050244at2759"/>
<evidence type="ECO:0000256" key="9">
    <source>
        <dbReference type="RuleBase" id="RU003662"/>
    </source>
</evidence>
<proteinExistence type="inferred from homology"/>
<reference evidence="10" key="1">
    <citation type="submission" date="2021-01" db="EMBL/GenBank/DDBJ databases">
        <title>Adiantum capillus-veneris genome.</title>
        <authorList>
            <person name="Fang Y."/>
            <person name="Liao Q."/>
        </authorList>
    </citation>
    <scope>NUCLEOTIDE SEQUENCE</scope>
    <source>
        <strain evidence="10">H3</strain>
        <tissue evidence="10">Leaf</tissue>
    </source>
</reference>
<dbReference type="InterPro" id="IPR018204">
    <property type="entry name" value="Trp_synthase_alpha_AS"/>
</dbReference>
<organism evidence="10 11">
    <name type="scientific">Adiantum capillus-veneris</name>
    <name type="common">Maidenhair fern</name>
    <dbReference type="NCBI Taxonomy" id="13818"/>
    <lineage>
        <taxon>Eukaryota</taxon>
        <taxon>Viridiplantae</taxon>
        <taxon>Streptophyta</taxon>
        <taxon>Embryophyta</taxon>
        <taxon>Tracheophyta</taxon>
        <taxon>Polypodiopsida</taxon>
        <taxon>Polypodiidae</taxon>
        <taxon>Polypodiales</taxon>
        <taxon>Pteridineae</taxon>
        <taxon>Pteridaceae</taxon>
        <taxon>Vittarioideae</taxon>
        <taxon>Adiantum</taxon>
    </lineage>
</organism>
<protein>
    <recommendedName>
        <fullName evidence="12">Tryptophan synthase</fullName>
    </recommendedName>
</protein>
<accession>A0A9D4ZP24</accession>
<evidence type="ECO:0000256" key="7">
    <source>
        <dbReference type="ARBA" id="ARBA00049047"/>
    </source>
</evidence>
<comment type="pathway">
    <text evidence="1">Amino-acid biosynthesis; L-tryptophan biosynthesis; L-tryptophan from chorismate: step 5/5.</text>
</comment>
<evidence type="ECO:0000256" key="8">
    <source>
        <dbReference type="ARBA" id="ARBA00060788"/>
    </source>
</evidence>
<dbReference type="GO" id="GO:0005829">
    <property type="term" value="C:cytosol"/>
    <property type="evidence" value="ECO:0007669"/>
    <property type="project" value="TreeGrafter"/>
</dbReference>
<dbReference type="HAMAP" id="MF_00131">
    <property type="entry name" value="Trp_synth_alpha"/>
    <property type="match status" value="1"/>
</dbReference>
<dbReference type="InterPro" id="IPR011060">
    <property type="entry name" value="RibuloseP-bd_barrel"/>
</dbReference>
<dbReference type="Pfam" id="PF00290">
    <property type="entry name" value="Trp_syntA"/>
    <property type="match status" value="1"/>
</dbReference>
<dbReference type="PROSITE" id="PS00167">
    <property type="entry name" value="TRP_SYNTHASE_ALPHA"/>
    <property type="match status" value="1"/>
</dbReference>
<name>A0A9D4ZP24_ADICA</name>
<dbReference type="AlphaFoldDB" id="A0A9D4ZP24"/>
<dbReference type="InterPro" id="IPR013785">
    <property type="entry name" value="Aldolase_TIM"/>
</dbReference>
<keyword evidence="5" id="KW-0057">Aromatic amino acid biosynthesis</keyword>
<gene>
    <name evidence="10" type="ORF">GOP47_0003950</name>
</gene>
<dbReference type="SUPFAM" id="SSF51366">
    <property type="entry name" value="Ribulose-phoshate binding barrel"/>
    <property type="match status" value="1"/>
</dbReference>
<keyword evidence="6" id="KW-0456">Lyase</keyword>
<dbReference type="PANTHER" id="PTHR43406">
    <property type="entry name" value="TRYPTOPHAN SYNTHASE, ALPHA CHAIN"/>
    <property type="match status" value="1"/>
</dbReference>
<dbReference type="NCBIfam" id="TIGR00262">
    <property type="entry name" value="trpA"/>
    <property type="match status" value="1"/>
</dbReference>
<keyword evidence="4" id="KW-0822">Tryptophan biosynthesis</keyword>
<dbReference type="GO" id="GO:0004834">
    <property type="term" value="F:tryptophan synthase activity"/>
    <property type="evidence" value="ECO:0007669"/>
    <property type="project" value="UniProtKB-EC"/>
</dbReference>
<evidence type="ECO:0000256" key="2">
    <source>
        <dbReference type="ARBA" id="ARBA00011270"/>
    </source>
</evidence>
<dbReference type="FunFam" id="3.20.20.70:FF:000107">
    <property type="entry name" value="Tryptophan synthase alpha chain, chloroplastic"/>
    <property type="match status" value="1"/>
</dbReference>
<evidence type="ECO:0000256" key="6">
    <source>
        <dbReference type="ARBA" id="ARBA00023239"/>
    </source>
</evidence>
<dbReference type="PANTHER" id="PTHR43406:SF1">
    <property type="entry name" value="TRYPTOPHAN SYNTHASE ALPHA CHAIN, CHLOROPLASTIC"/>
    <property type="match status" value="1"/>
</dbReference>
<dbReference type="Proteomes" id="UP000886520">
    <property type="component" value="Chromosome 4"/>
</dbReference>
<evidence type="ECO:0000256" key="3">
    <source>
        <dbReference type="ARBA" id="ARBA00022605"/>
    </source>
</evidence>
<comment type="caution">
    <text evidence="10">The sequence shown here is derived from an EMBL/GenBank/DDBJ whole genome shotgun (WGS) entry which is preliminary data.</text>
</comment>
<dbReference type="Gene3D" id="3.20.20.70">
    <property type="entry name" value="Aldolase class I"/>
    <property type="match status" value="1"/>
</dbReference>
<dbReference type="EMBL" id="JABFUD020000004">
    <property type="protein sequence ID" value="KAI5080767.1"/>
    <property type="molecule type" value="Genomic_DNA"/>
</dbReference>
<evidence type="ECO:0000313" key="11">
    <source>
        <dbReference type="Proteomes" id="UP000886520"/>
    </source>
</evidence>
<evidence type="ECO:0008006" key="12">
    <source>
        <dbReference type="Google" id="ProtNLM"/>
    </source>
</evidence>
<evidence type="ECO:0000313" key="10">
    <source>
        <dbReference type="EMBL" id="KAI5080767.1"/>
    </source>
</evidence>
<evidence type="ECO:0000256" key="4">
    <source>
        <dbReference type="ARBA" id="ARBA00022822"/>
    </source>
</evidence>
<comment type="similarity">
    <text evidence="8 9">Belongs to the TrpA family.</text>
</comment>